<feature type="transmembrane region" description="Helical" evidence="6">
    <location>
        <begin position="377"/>
        <end position="403"/>
    </location>
</feature>
<evidence type="ECO:0000256" key="2">
    <source>
        <dbReference type="ARBA" id="ARBA00022692"/>
    </source>
</evidence>
<evidence type="ECO:0000256" key="5">
    <source>
        <dbReference type="ARBA" id="ARBA00023251"/>
    </source>
</evidence>
<evidence type="ECO:0000256" key="3">
    <source>
        <dbReference type="ARBA" id="ARBA00022989"/>
    </source>
</evidence>
<evidence type="ECO:0000256" key="4">
    <source>
        <dbReference type="ARBA" id="ARBA00023136"/>
    </source>
</evidence>
<dbReference type="KEGG" id="sge:DWG14_07363"/>
<dbReference type="InterPro" id="IPR020846">
    <property type="entry name" value="MFS_dom"/>
</dbReference>
<dbReference type="InterPro" id="IPR036259">
    <property type="entry name" value="MFS_trans_sf"/>
</dbReference>
<dbReference type="GO" id="GO:0022857">
    <property type="term" value="F:transmembrane transporter activity"/>
    <property type="evidence" value="ECO:0007669"/>
    <property type="project" value="InterPro"/>
</dbReference>
<evidence type="ECO:0000256" key="6">
    <source>
        <dbReference type="SAM" id="Phobius"/>
    </source>
</evidence>
<evidence type="ECO:0000313" key="9">
    <source>
        <dbReference type="EMBL" id="KUN64205.1"/>
    </source>
</evidence>
<comment type="subcellular location">
    <subcellularLocation>
        <location evidence="1">Cell membrane</location>
        <topology evidence="1">Multi-pass membrane protein</topology>
    </subcellularLocation>
</comment>
<reference evidence="8 11" key="2">
    <citation type="submission" date="2018-09" db="EMBL/GenBank/DDBJ databases">
        <title>Production of Trimethoprim by Streptomyces sp. 3E-1.</title>
        <authorList>
            <person name="Kang H.J."/>
            <person name="Kim S.B."/>
        </authorList>
    </citation>
    <scope>NUCLEOTIDE SEQUENCE [LARGE SCALE GENOMIC DNA]</scope>
    <source>
        <strain evidence="8 11">3E-1</strain>
    </source>
</reference>
<feature type="transmembrane region" description="Helical" evidence="6">
    <location>
        <begin position="286"/>
        <end position="311"/>
    </location>
</feature>
<dbReference type="PANTHER" id="PTHR42718">
    <property type="entry name" value="MAJOR FACILITATOR SUPERFAMILY MULTIDRUG TRANSPORTER MFSC"/>
    <property type="match status" value="1"/>
</dbReference>
<dbReference type="EMBL" id="CP032427">
    <property type="protein sequence ID" value="AYC43057.1"/>
    <property type="molecule type" value="Genomic_DNA"/>
</dbReference>
<dbReference type="OrthoDB" id="783189at2"/>
<feature type="transmembrane region" description="Helical" evidence="6">
    <location>
        <begin position="184"/>
        <end position="205"/>
    </location>
</feature>
<dbReference type="GO" id="GO:0005886">
    <property type="term" value="C:plasma membrane"/>
    <property type="evidence" value="ECO:0007669"/>
    <property type="project" value="UniProtKB-SubCell"/>
</dbReference>
<feature type="transmembrane region" description="Helical" evidence="6">
    <location>
        <begin position="147"/>
        <end position="172"/>
    </location>
</feature>
<feature type="transmembrane region" description="Helical" evidence="6">
    <location>
        <begin position="350"/>
        <end position="371"/>
    </location>
</feature>
<dbReference type="AlphaFoldDB" id="A0A101RYS1"/>
<feature type="transmembrane region" description="Helical" evidence="6">
    <location>
        <begin position="61"/>
        <end position="80"/>
    </location>
</feature>
<name>A0A101RYS1_9ACTN</name>
<feature type="transmembrane region" description="Helical" evidence="6">
    <location>
        <begin position="323"/>
        <end position="343"/>
    </location>
</feature>
<dbReference type="Pfam" id="PF07690">
    <property type="entry name" value="MFS_1"/>
    <property type="match status" value="1"/>
</dbReference>
<feature type="domain" description="Major facilitator superfamily (MFS) profile" evidence="7">
    <location>
        <begin position="26"/>
        <end position="481"/>
    </location>
</feature>
<dbReference type="SUPFAM" id="SSF103473">
    <property type="entry name" value="MFS general substrate transporter"/>
    <property type="match status" value="2"/>
</dbReference>
<feature type="transmembrane region" description="Helical" evidence="6">
    <location>
        <begin position="424"/>
        <end position="441"/>
    </location>
</feature>
<dbReference type="CDD" id="cd17321">
    <property type="entry name" value="MFS_MMR_MDR_like"/>
    <property type="match status" value="1"/>
</dbReference>
<feature type="transmembrane region" description="Helical" evidence="6">
    <location>
        <begin position="242"/>
        <end position="265"/>
    </location>
</feature>
<keyword evidence="3 6" id="KW-1133">Transmembrane helix</keyword>
<organism evidence="9 10">
    <name type="scientific">Streptomyces griseorubiginosus</name>
    <dbReference type="NCBI Taxonomy" id="67304"/>
    <lineage>
        <taxon>Bacteria</taxon>
        <taxon>Bacillati</taxon>
        <taxon>Actinomycetota</taxon>
        <taxon>Actinomycetes</taxon>
        <taxon>Kitasatosporales</taxon>
        <taxon>Streptomycetaceae</taxon>
        <taxon>Streptomyces</taxon>
    </lineage>
</organism>
<evidence type="ECO:0000259" key="7">
    <source>
        <dbReference type="PROSITE" id="PS50850"/>
    </source>
</evidence>
<keyword evidence="5" id="KW-0046">Antibiotic resistance</keyword>
<sequence>MSTTETPQSVALPESPGVSARRAWAAVGVILIGEIMDLLDSLVTTIAGPTITRDMGGSQEFIQWLAAGYTIAMAAGLLIGGRLGDKYGRKNLFLVGLAGFTATSLVSALATNPETLITARILQGLLGALMVPQALGIIRSVFPPDKVAVAFGVTGPAMALSGVAGPIVAGWLVDADYFGWGWRMIFAVNVPIGGLALLAGFAVLPRSTRQKDLRIDVVGALIAAAGMAAVIFSLVQGRELGWPWWVFVLLAAGVGALAGFVRYQIQRAAKGLSTLITPSLFGKKAFVSGLSVGILFFSVMMGGALLFSLFFQLGLGMSPLKSGLATIAQAAGMLLGFGFSQALGMARRTMFLGFAAVAAGLLAALGTIAVQDDPVNAWWLSPALAVVGIGSGLAIAPFFDIVLSGVDEEETGSAAGTLSSAQQVGNALGASVLGTVFFSVLDGERGHGASAFTTAASTGLLVAVAFVAGAALCTLWLPERAVRHVEV</sequence>
<keyword evidence="2 6" id="KW-0812">Transmembrane</keyword>
<dbReference type="PANTHER" id="PTHR42718:SF39">
    <property type="entry name" value="ACTINORHODIN TRANSPORTER-RELATED"/>
    <property type="match status" value="1"/>
</dbReference>
<proteinExistence type="predicted"/>
<keyword evidence="10" id="KW-1185">Reference proteome</keyword>
<dbReference type="InterPro" id="IPR011701">
    <property type="entry name" value="MFS"/>
</dbReference>
<dbReference type="Proteomes" id="UP000054375">
    <property type="component" value="Unassembled WGS sequence"/>
</dbReference>
<protein>
    <submittedName>
        <fullName evidence="8">Multidrug resistance protein Stp</fullName>
    </submittedName>
</protein>
<dbReference type="Gene3D" id="1.20.1250.20">
    <property type="entry name" value="MFS general substrate transporter like domains"/>
    <property type="match status" value="2"/>
</dbReference>
<accession>A0A101RYS1</accession>
<gene>
    <name evidence="8" type="primary">stp_16</name>
    <name evidence="9" type="ORF">AQJ54_24550</name>
    <name evidence="8" type="ORF">DWG14_07363</name>
</gene>
<evidence type="ECO:0000313" key="8">
    <source>
        <dbReference type="EMBL" id="AYC43057.1"/>
    </source>
</evidence>
<evidence type="ECO:0000313" key="10">
    <source>
        <dbReference type="Proteomes" id="UP000054375"/>
    </source>
</evidence>
<dbReference type="RefSeq" id="WP_062240984.1">
    <property type="nucleotide sequence ID" value="NZ_CP032427.1"/>
</dbReference>
<feature type="transmembrane region" description="Helical" evidence="6">
    <location>
        <begin position="217"/>
        <end position="236"/>
    </location>
</feature>
<feature type="transmembrane region" description="Helical" evidence="6">
    <location>
        <begin position="92"/>
        <end position="111"/>
    </location>
</feature>
<evidence type="ECO:0000313" key="11">
    <source>
        <dbReference type="Proteomes" id="UP000265765"/>
    </source>
</evidence>
<feature type="transmembrane region" description="Helical" evidence="6">
    <location>
        <begin position="453"/>
        <end position="477"/>
    </location>
</feature>
<evidence type="ECO:0000256" key="1">
    <source>
        <dbReference type="ARBA" id="ARBA00004651"/>
    </source>
</evidence>
<dbReference type="PROSITE" id="PS50850">
    <property type="entry name" value="MFS"/>
    <property type="match status" value="1"/>
</dbReference>
<dbReference type="GO" id="GO:0046677">
    <property type="term" value="P:response to antibiotic"/>
    <property type="evidence" value="ECO:0007669"/>
    <property type="project" value="UniProtKB-KW"/>
</dbReference>
<dbReference type="GeneID" id="91286168"/>
<dbReference type="Proteomes" id="UP000265765">
    <property type="component" value="Chromosome"/>
</dbReference>
<keyword evidence="4 6" id="KW-0472">Membrane</keyword>
<reference evidence="9 10" key="1">
    <citation type="submission" date="2015-10" db="EMBL/GenBank/DDBJ databases">
        <title>Draft genome sequence of Streptomyces griseorubiginosus DSM 40469, type strain for the species Streptomyces griseorubiginosus.</title>
        <authorList>
            <person name="Ruckert C."/>
            <person name="Winkler A."/>
            <person name="Kalinowski J."/>
            <person name="Kampfer P."/>
            <person name="Glaeser S."/>
        </authorList>
    </citation>
    <scope>NUCLEOTIDE SEQUENCE [LARGE SCALE GENOMIC DNA]</scope>
    <source>
        <strain evidence="9 10">DSM 40469</strain>
    </source>
</reference>
<dbReference type="EMBL" id="LMWV01000020">
    <property type="protein sequence ID" value="KUN64205.1"/>
    <property type="molecule type" value="Genomic_DNA"/>
</dbReference>
<feature type="transmembrane region" description="Helical" evidence="6">
    <location>
        <begin position="117"/>
        <end position="135"/>
    </location>
</feature>